<gene>
    <name evidence="1" type="ORF">DPMN_171675</name>
</gene>
<evidence type="ECO:0000313" key="2">
    <source>
        <dbReference type="Proteomes" id="UP000828390"/>
    </source>
</evidence>
<reference evidence="1" key="1">
    <citation type="journal article" date="2019" name="bioRxiv">
        <title>The Genome of the Zebra Mussel, Dreissena polymorpha: A Resource for Invasive Species Research.</title>
        <authorList>
            <person name="McCartney M.A."/>
            <person name="Auch B."/>
            <person name="Kono T."/>
            <person name="Mallez S."/>
            <person name="Zhang Y."/>
            <person name="Obille A."/>
            <person name="Becker A."/>
            <person name="Abrahante J.E."/>
            <person name="Garbe J."/>
            <person name="Badalamenti J.P."/>
            <person name="Herman A."/>
            <person name="Mangelson H."/>
            <person name="Liachko I."/>
            <person name="Sullivan S."/>
            <person name="Sone E.D."/>
            <person name="Koren S."/>
            <person name="Silverstein K.A.T."/>
            <person name="Beckman K.B."/>
            <person name="Gohl D.M."/>
        </authorList>
    </citation>
    <scope>NUCLEOTIDE SEQUENCE</scope>
    <source>
        <strain evidence="1">Duluth1</strain>
        <tissue evidence="1">Whole animal</tissue>
    </source>
</reference>
<dbReference type="Proteomes" id="UP000828390">
    <property type="component" value="Unassembled WGS sequence"/>
</dbReference>
<dbReference type="AlphaFoldDB" id="A0A9D4IDY7"/>
<accession>A0A9D4IDY7</accession>
<protein>
    <submittedName>
        <fullName evidence="1">Uncharacterized protein</fullName>
    </submittedName>
</protein>
<proteinExistence type="predicted"/>
<name>A0A9D4IDY7_DREPO</name>
<comment type="caution">
    <text evidence="1">The sequence shown here is derived from an EMBL/GenBank/DDBJ whole genome shotgun (WGS) entry which is preliminary data.</text>
</comment>
<dbReference type="EMBL" id="JAIWYP010000009">
    <property type="protein sequence ID" value="KAH3770390.1"/>
    <property type="molecule type" value="Genomic_DNA"/>
</dbReference>
<sequence length="50" mass="5866">MSFLERECKNKDYGKRLDCLEKGAAETYLQTLEKEASEKIDFEVDRSSEM</sequence>
<evidence type="ECO:0000313" key="1">
    <source>
        <dbReference type="EMBL" id="KAH3770390.1"/>
    </source>
</evidence>
<reference evidence="1" key="2">
    <citation type="submission" date="2020-11" db="EMBL/GenBank/DDBJ databases">
        <authorList>
            <person name="McCartney M.A."/>
            <person name="Auch B."/>
            <person name="Kono T."/>
            <person name="Mallez S."/>
            <person name="Becker A."/>
            <person name="Gohl D.M."/>
            <person name="Silverstein K.A.T."/>
            <person name="Koren S."/>
            <person name="Bechman K.B."/>
            <person name="Herman A."/>
            <person name="Abrahante J.E."/>
            <person name="Garbe J."/>
        </authorList>
    </citation>
    <scope>NUCLEOTIDE SEQUENCE</scope>
    <source>
        <strain evidence="1">Duluth1</strain>
        <tissue evidence="1">Whole animal</tissue>
    </source>
</reference>
<organism evidence="1 2">
    <name type="scientific">Dreissena polymorpha</name>
    <name type="common">Zebra mussel</name>
    <name type="synonym">Mytilus polymorpha</name>
    <dbReference type="NCBI Taxonomy" id="45954"/>
    <lineage>
        <taxon>Eukaryota</taxon>
        <taxon>Metazoa</taxon>
        <taxon>Spiralia</taxon>
        <taxon>Lophotrochozoa</taxon>
        <taxon>Mollusca</taxon>
        <taxon>Bivalvia</taxon>
        <taxon>Autobranchia</taxon>
        <taxon>Heteroconchia</taxon>
        <taxon>Euheterodonta</taxon>
        <taxon>Imparidentia</taxon>
        <taxon>Neoheterodontei</taxon>
        <taxon>Myida</taxon>
        <taxon>Dreissenoidea</taxon>
        <taxon>Dreissenidae</taxon>
        <taxon>Dreissena</taxon>
    </lineage>
</organism>
<keyword evidence="2" id="KW-1185">Reference proteome</keyword>